<protein>
    <submittedName>
        <fullName evidence="6">SpaA isopeptide-forming pilin-related protein</fullName>
    </submittedName>
</protein>
<dbReference type="EMBL" id="JAPDSH010000003">
    <property type="protein sequence ID" value="MDF0479761.1"/>
    <property type="molecule type" value="Genomic_DNA"/>
</dbReference>
<organism evidence="6 7">
    <name type="scientific">Vagococcus proximus</name>
    <dbReference type="NCBI Taxonomy" id="2991417"/>
    <lineage>
        <taxon>Bacteria</taxon>
        <taxon>Bacillati</taxon>
        <taxon>Bacillota</taxon>
        <taxon>Bacilli</taxon>
        <taxon>Lactobacillales</taxon>
        <taxon>Enterococcaceae</taxon>
        <taxon>Vagococcus</taxon>
    </lineage>
</organism>
<dbReference type="InterPro" id="IPR013783">
    <property type="entry name" value="Ig-like_fold"/>
</dbReference>
<evidence type="ECO:0000256" key="4">
    <source>
        <dbReference type="SAM" id="Phobius"/>
    </source>
</evidence>
<dbReference type="PANTHER" id="PTHR36108:SF13">
    <property type="entry name" value="COLOSSIN-B-RELATED"/>
    <property type="match status" value="1"/>
</dbReference>
<dbReference type="NCBIfam" id="TIGR01167">
    <property type="entry name" value="LPXTG_anchor"/>
    <property type="match status" value="1"/>
</dbReference>
<evidence type="ECO:0000256" key="1">
    <source>
        <dbReference type="ARBA" id="ARBA00007257"/>
    </source>
</evidence>
<dbReference type="InterPro" id="IPR026466">
    <property type="entry name" value="Fim_isopep_form_D2_dom"/>
</dbReference>
<reference evidence="6" key="1">
    <citation type="submission" date="2022-10" db="EMBL/GenBank/DDBJ databases">
        <title>Vagococcus sp. isolated from poultry meat.</title>
        <authorList>
            <person name="Johansson P."/>
            <person name="Bjorkroth J."/>
        </authorList>
    </citation>
    <scope>NUCLEOTIDE SEQUENCE</scope>
    <source>
        <strain evidence="6">PNs007</strain>
    </source>
</reference>
<sequence length="1452" mass="159973">MKKIWSMLVVFMVLLSNITPLFSLNEVFAEEINSELFVVSEIEIAGSKSKILEIKTTAKDELNSTKITLDKGKFKNVYRDRQLSVPIVEGVTLKDREINITPEGKDKWEVLYVELEQSESQAATVKIEGSLENETVGTVSHQMLPIVSQETETSTIEAQNSGVETSVEMEEETSEAKVTAESDMISETSEIKGTEVVTVTSEAKEEKLPVFEEIIEPVEATQTFATPVGAAGGRNDNLQRDIAIDEVHRTVESGKKALYRMILKTTGAQINYKDAVLKIDLPLSTYASFDASASALKELEIEGVKPVFNLKEKTLTYKFPQLKSGRTYERIIEVDTHNGITPNGTDFKMLGYLSLKGLPTQSDNALVTSKSAVSASISKEFSKATLAEKKVPPSPGSITEWVIKVSVPKKAIGQMYLKPGSDIVVEDQLPAGLTFKNMVTGNKPTSTPNGKIRWVFKAPTIAAQEKIATSGSLFKTELKVNLLVQNNKKWVNTMMKNNASVAATFVDGKRLDPLAKANHSIKITESEPDTGKINGAVLVPAHLGPSDGNGGVSPKQKKDINPSVYDDATLMFHHGVLGSYYGKEHNLREFKVMYDIDPNLILTGVRTPGDWTRASTIGESKNPGTLSPKPKYDMIITYRNMTTKKDASKMVISPVQNKWYSREELGLKDNMRVSRVAFVFKGTIPAKLNSNNGASYKFEVKQGFTGKVENKFNMTGSSTYNHQGKKPKEKYTPGTYRDFNYSNQFSELYTGDKNLSGHRHATVVPRPKSLAPIVEIGVSLSKNDGNIVSPGQNKMNVIFKTDKSSAVKVNKPIEALVLLPIGVTVNKTPNVIYKGNDGETVKGTYTVVSANYNNSGRQLVKVRWPESRMNIGGNFRSTLDVTIDKNAPNSLLFDVYGFSGDASLSVPKVNGSVLTNTVLQKDGDDLNKDGKKGTQPRVKSANLYSIVGKYDIQTEKFVKGPGENWSKMAKTVPGGNVDYKLHMTNTTGKDLSSMTLIDVLPSVGDLGITDNVARGSKFGLKLKGPVTLPTAWKNKVSVFYSESKNPKRDDLIRQTKYPKYTPKLTNPTGAQSPNWKKQSDIKDWSKINSFKIELLPNKTWIKGVNMDILFSMTAPNQGEVSNRTLLNSKVEPMERAAYNSFAVATDEGQPVEPLRVGVYMNYAIKEPVVSKTVNGSKNPLELKNRDEEFTWEVDYDFGNYSGEWNKVQLSDQLNKVLMIKDVKVVNKKNQDMTANGKLTVVHKTNLVRFDLNKKNGNFSYLANDTYRLIIKSTISKDATDEQLLPFIKKGGVPNQAELILNDKPKPSNEVKVIPPLVKGNLVITKISDELGEEGQTIHLAGAEFEVKTKDGKSVGKLVTDAKGEAKLADLALGSYQLIETKAPSGYKILSKPIAFEITEKETNIKLTVKNTKNKTYLPNTGGMGTLVFYAVGGLLMVGSLYMVTTKKKRGVK</sequence>
<dbReference type="PANTHER" id="PTHR36108">
    <property type="entry name" value="COLOSSIN-B-RELATED"/>
    <property type="match status" value="1"/>
</dbReference>
<evidence type="ECO:0000313" key="7">
    <source>
        <dbReference type="Proteomes" id="UP001147148"/>
    </source>
</evidence>
<dbReference type="NCBIfam" id="TIGR04226">
    <property type="entry name" value="RrgB_K2N_iso_D2"/>
    <property type="match status" value="1"/>
</dbReference>
<dbReference type="InterPro" id="IPR041033">
    <property type="entry name" value="SpaA_PFL_dom_1"/>
</dbReference>
<comment type="similarity">
    <text evidence="1">Belongs to the serine-aspartate repeat-containing protein (SDr) family.</text>
</comment>
<comment type="caution">
    <text evidence="6">The sequence shown here is derived from an EMBL/GenBank/DDBJ whole genome shotgun (WGS) entry which is preliminary data.</text>
</comment>
<accession>A0ABT5X186</accession>
<name>A0ABT5X186_9ENTE</name>
<dbReference type="Pfam" id="PF17802">
    <property type="entry name" value="SpaA"/>
    <property type="match status" value="1"/>
</dbReference>
<dbReference type="Proteomes" id="UP001147148">
    <property type="component" value="Unassembled WGS sequence"/>
</dbReference>
<dbReference type="Gene3D" id="2.60.40.740">
    <property type="match status" value="1"/>
</dbReference>
<dbReference type="SUPFAM" id="SSF49478">
    <property type="entry name" value="Cna protein B-type domain"/>
    <property type="match status" value="1"/>
</dbReference>
<keyword evidence="2" id="KW-0964">Secreted</keyword>
<evidence type="ECO:0000256" key="2">
    <source>
        <dbReference type="ARBA" id="ARBA00022525"/>
    </source>
</evidence>
<gene>
    <name evidence="6" type="ORF">OL233_05605</name>
</gene>
<feature type="transmembrane region" description="Helical" evidence="4">
    <location>
        <begin position="1422"/>
        <end position="1443"/>
    </location>
</feature>
<keyword evidence="4" id="KW-0472">Membrane</keyword>
<evidence type="ECO:0000256" key="3">
    <source>
        <dbReference type="ARBA" id="ARBA00022729"/>
    </source>
</evidence>
<evidence type="ECO:0000259" key="5">
    <source>
        <dbReference type="Pfam" id="PF17802"/>
    </source>
</evidence>
<feature type="domain" description="SpaA-like prealbumin fold" evidence="5">
    <location>
        <begin position="1337"/>
        <end position="1412"/>
    </location>
</feature>
<keyword evidence="3" id="KW-0732">Signal</keyword>
<dbReference type="RefSeq" id="WP_275471379.1">
    <property type="nucleotide sequence ID" value="NZ_JAPDSH010000003.1"/>
</dbReference>
<evidence type="ECO:0000313" key="6">
    <source>
        <dbReference type="EMBL" id="MDF0479761.1"/>
    </source>
</evidence>
<proteinExistence type="inferred from homology"/>
<keyword evidence="4" id="KW-1133">Transmembrane helix</keyword>
<keyword evidence="4" id="KW-0812">Transmembrane</keyword>
<keyword evidence="7" id="KW-1185">Reference proteome</keyword>
<dbReference type="Gene3D" id="2.60.40.10">
    <property type="entry name" value="Immunoglobulins"/>
    <property type="match status" value="1"/>
</dbReference>